<comment type="subcellular location">
    <subcellularLocation>
        <location evidence="1">Cell membrane</location>
        <topology evidence="1">Multi-pass membrane protein</topology>
    </subcellularLocation>
</comment>
<evidence type="ECO:0000256" key="5">
    <source>
        <dbReference type="ARBA" id="ARBA00023040"/>
    </source>
</evidence>
<evidence type="ECO:0000256" key="1">
    <source>
        <dbReference type="ARBA" id="ARBA00004651"/>
    </source>
</evidence>
<proteinExistence type="predicted"/>
<dbReference type="EMBL" id="DS476599">
    <property type="protein sequence ID" value="EDO26177.1"/>
    <property type="molecule type" value="Genomic_DNA"/>
</dbReference>
<feature type="non-terminal residue" evidence="11">
    <location>
        <position position="1"/>
    </location>
</feature>
<sequence>ESKITHTLLIVVVCFMVSWALFAVTIFLNVYLPGTVPRRVNMWSLILGYVNSTCNPAIYGIRNAKIRKGF</sequence>
<protein>
    <recommendedName>
        <fullName evidence="10">G-protein coupled receptors family 1 profile domain-containing protein</fullName>
    </recommendedName>
</protein>
<keyword evidence="12" id="KW-1185">Reference proteome</keyword>
<dbReference type="PROSITE" id="PS50262">
    <property type="entry name" value="G_PROTEIN_RECEP_F1_2"/>
    <property type="match status" value="1"/>
</dbReference>
<dbReference type="PANTHER" id="PTHR24248">
    <property type="entry name" value="ADRENERGIC RECEPTOR-RELATED G-PROTEIN COUPLED RECEPTOR"/>
    <property type="match status" value="1"/>
</dbReference>
<dbReference type="Pfam" id="PF00001">
    <property type="entry name" value="7tm_1"/>
    <property type="match status" value="1"/>
</dbReference>
<evidence type="ECO:0000256" key="2">
    <source>
        <dbReference type="ARBA" id="ARBA00022475"/>
    </source>
</evidence>
<reference evidence="11 12" key="1">
    <citation type="journal article" date="2007" name="Science">
        <title>Sea anemone genome reveals ancestral eumetazoan gene repertoire and genomic organization.</title>
        <authorList>
            <person name="Putnam N.H."/>
            <person name="Srivastava M."/>
            <person name="Hellsten U."/>
            <person name="Dirks B."/>
            <person name="Chapman J."/>
            <person name="Salamov A."/>
            <person name="Terry A."/>
            <person name="Shapiro H."/>
            <person name="Lindquist E."/>
            <person name="Kapitonov V.V."/>
            <person name="Jurka J."/>
            <person name="Genikhovich G."/>
            <person name="Grigoriev I.V."/>
            <person name="Lucas S.M."/>
            <person name="Steele R.E."/>
            <person name="Finnerty J.R."/>
            <person name="Technau U."/>
            <person name="Martindale M.Q."/>
            <person name="Rokhsar D.S."/>
        </authorList>
    </citation>
    <scope>NUCLEOTIDE SEQUENCE [LARGE SCALE GENOMIC DNA]</scope>
    <source>
        <strain evidence="12">CH2 X CH6</strain>
    </source>
</reference>
<dbReference type="Proteomes" id="UP000001593">
    <property type="component" value="Unassembled WGS sequence"/>
</dbReference>
<keyword evidence="7" id="KW-0675">Receptor</keyword>
<feature type="non-terminal residue" evidence="11">
    <location>
        <position position="70"/>
    </location>
</feature>
<evidence type="ECO:0000256" key="4">
    <source>
        <dbReference type="ARBA" id="ARBA00022989"/>
    </source>
</evidence>
<dbReference type="PhylomeDB" id="A7TCN8"/>
<feature type="domain" description="G-protein coupled receptors family 1 profile" evidence="10">
    <location>
        <begin position="1"/>
        <end position="59"/>
    </location>
</feature>
<dbReference type="Gene3D" id="1.20.1070.10">
    <property type="entry name" value="Rhodopsin 7-helix transmembrane proteins"/>
    <property type="match status" value="1"/>
</dbReference>
<dbReference type="GO" id="GO:0004930">
    <property type="term" value="F:G protein-coupled receptor activity"/>
    <property type="evidence" value="ECO:0007669"/>
    <property type="project" value="UniProtKB-KW"/>
</dbReference>
<dbReference type="InterPro" id="IPR000276">
    <property type="entry name" value="GPCR_Rhodpsn"/>
</dbReference>
<feature type="transmembrane region" description="Helical" evidence="9">
    <location>
        <begin position="42"/>
        <end position="61"/>
    </location>
</feature>
<keyword evidence="6 9" id="KW-0472">Membrane</keyword>
<keyword evidence="8" id="KW-0807">Transducer</keyword>
<feature type="transmembrane region" description="Helical" evidence="9">
    <location>
        <begin position="7"/>
        <end position="30"/>
    </location>
</feature>
<dbReference type="SUPFAM" id="SSF81321">
    <property type="entry name" value="Family A G protein-coupled receptor-like"/>
    <property type="match status" value="1"/>
</dbReference>
<evidence type="ECO:0000313" key="12">
    <source>
        <dbReference type="Proteomes" id="UP000001593"/>
    </source>
</evidence>
<dbReference type="InterPro" id="IPR017452">
    <property type="entry name" value="GPCR_Rhodpsn_7TM"/>
</dbReference>
<gene>
    <name evidence="11" type="ORF">NEMVEDRAFT_v1g9143</name>
</gene>
<evidence type="ECO:0000256" key="7">
    <source>
        <dbReference type="ARBA" id="ARBA00023170"/>
    </source>
</evidence>
<dbReference type="PRINTS" id="PR00237">
    <property type="entry name" value="GPCRRHODOPSN"/>
</dbReference>
<dbReference type="GO" id="GO:0005886">
    <property type="term" value="C:plasma membrane"/>
    <property type="evidence" value="ECO:0007669"/>
    <property type="project" value="UniProtKB-SubCell"/>
</dbReference>
<evidence type="ECO:0000256" key="3">
    <source>
        <dbReference type="ARBA" id="ARBA00022692"/>
    </source>
</evidence>
<evidence type="ECO:0000256" key="6">
    <source>
        <dbReference type="ARBA" id="ARBA00023136"/>
    </source>
</evidence>
<name>A7TCN8_NEMVE</name>
<evidence type="ECO:0000256" key="9">
    <source>
        <dbReference type="SAM" id="Phobius"/>
    </source>
</evidence>
<evidence type="ECO:0000259" key="10">
    <source>
        <dbReference type="PROSITE" id="PS50262"/>
    </source>
</evidence>
<dbReference type="AlphaFoldDB" id="A7TCN8"/>
<keyword evidence="4 9" id="KW-1133">Transmembrane helix</keyword>
<dbReference type="HOGENOM" id="CLU_167791_2_0_1"/>
<evidence type="ECO:0000313" key="11">
    <source>
        <dbReference type="EMBL" id="EDO26177.1"/>
    </source>
</evidence>
<keyword evidence="3 9" id="KW-0812">Transmembrane</keyword>
<keyword evidence="2" id="KW-1003">Cell membrane</keyword>
<evidence type="ECO:0000256" key="8">
    <source>
        <dbReference type="ARBA" id="ARBA00023224"/>
    </source>
</evidence>
<accession>A7TCN8</accession>
<dbReference type="InParanoid" id="A7TCN8"/>
<dbReference type="PANTHER" id="PTHR24248:SF144">
    <property type="entry name" value="G-PROTEIN COUPLED RECEPTORS FAMILY 1 PROFILE DOMAIN-CONTAINING PROTEIN"/>
    <property type="match status" value="1"/>
</dbReference>
<organism evidence="11 12">
    <name type="scientific">Nematostella vectensis</name>
    <name type="common">Starlet sea anemone</name>
    <dbReference type="NCBI Taxonomy" id="45351"/>
    <lineage>
        <taxon>Eukaryota</taxon>
        <taxon>Metazoa</taxon>
        <taxon>Cnidaria</taxon>
        <taxon>Anthozoa</taxon>
        <taxon>Hexacorallia</taxon>
        <taxon>Actiniaria</taxon>
        <taxon>Edwardsiidae</taxon>
        <taxon>Nematostella</taxon>
    </lineage>
</organism>
<keyword evidence="5" id="KW-0297">G-protein coupled receptor</keyword>